<evidence type="ECO:0000313" key="16">
    <source>
        <dbReference type="Proteomes" id="UP000193719"/>
    </source>
</evidence>
<comment type="pathway">
    <text evidence="2">Protein modification; protein sumoylation.</text>
</comment>
<dbReference type="GO" id="GO:0000785">
    <property type="term" value="C:chromatin"/>
    <property type="evidence" value="ECO:0007669"/>
    <property type="project" value="TreeGrafter"/>
</dbReference>
<dbReference type="InterPro" id="IPR023321">
    <property type="entry name" value="PINIT"/>
</dbReference>
<organism evidence="15 16">
    <name type="scientific">Piromyces finnis</name>
    <dbReference type="NCBI Taxonomy" id="1754191"/>
    <lineage>
        <taxon>Eukaryota</taxon>
        <taxon>Fungi</taxon>
        <taxon>Fungi incertae sedis</taxon>
        <taxon>Chytridiomycota</taxon>
        <taxon>Chytridiomycota incertae sedis</taxon>
        <taxon>Neocallimastigomycetes</taxon>
        <taxon>Neocallimastigales</taxon>
        <taxon>Neocallimastigaceae</taxon>
        <taxon>Piromyces</taxon>
    </lineage>
</organism>
<keyword evidence="7" id="KW-0833">Ubl conjugation pathway</keyword>
<dbReference type="PROSITE" id="PS51466">
    <property type="entry name" value="PINIT"/>
    <property type="match status" value="1"/>
</dbReference>
<dbReference type="PANTHER" id="PTHR10782:SF4">
    <property type="entry name" value="TONALLI, ISOFORM E"/>
    <property type="match status" value="1"/>
</dbReference>
<dbReference type="Gene3D" id="2.60.120.780">
    <property type="entry name" value="PINIT domain"/>
    <property type="match status" value="1"/>
</dbReference>
<dbReference type="UniPathway" id="UPA00886"/>
<proteinExistence type="inferred from homology"/>
<dbReference type="PANTHER" id="PTHR10782">
    <property type="entry name" value="ZINC FINGER MIZ DOMAIN-CONTAINING PROTEIN"/>
    <property type="match status" value="1"/>
</dbReference>
<dbReference type="CDD" id="cd16792">
    <property type="entry name" value="SP-RING_Siz-like"/>
    <property type="match status" value="1"/>
</dbReference>
<feature type="domain" description="SP-RING-type" evidence="13">
    <location>
        <begin position="283"/>
        <end position="364"/>
    </location>
</feature>
<feature type="compositionally biased region" description="Polar residues" evidence="11">
    <location>
        <begin position="457"/>
        <end position="469"/>
    </location>
</feature>
<evidence type="ECO:0000313" key="15">
    <source>
        <dbReference type="EMBL" id="ORX47652.1"/>
    </source>
</evidence>
<dbReference type="Pfam" id="PF02891">
    <property type="entry name" value="zf-MIZ"/>
    <property type="match status" value="1"/>
</dbReference>
<feature type="region of interest" description="Disordered" evidence="11">
    <location>
        <begin position="436"/>
        <end position="473"/>
    </location>
</feature>
<keyword evidence="16" id="KW-1185">Reference proteome</keyword>
<evidence type="ECO:0000256" key="10">
    <source>
        <dbReference type="PROSITE-ProRule" id="PRU00452"/>
    </source>
</evidence>
<keyword evidence="4" id="KW-0808">Transferase</keyword>
<dbReference type="SMART" id="SM00513">
    <property type="entry name" value="SAP"/>
    <property type="match status" value="1"/>
</dbReference>
<name>A0A1Y1V5D6_9FUNG</name>
<dbReference type="InterPro" id="IPR004181">
    <property type="entry name" value="Znf_MIZ"/>
</dbReference>
<dbReference type="Gene3D" id="3.30.40.10">
    <property type="entry name" value="Zinc/RING finger domain, C3HC4 (zinc finger)"/>
    <property type="match status" value="1"/>
</dbReference>
<gene>
    <name evidence="15" type="ORF">BCR36DRAFT_413592</name>
</gene>
<accession>A0A1Y1V5D6</accession>
<evidence type="ECO:0000256" key="7">
    <source>
        <dbReference type="ARBA" id="ARBA00022786"/>
    </source>
</evidence>
<evidence type="ECO:0000256" key="1">
    <source>
        <dbReference type="ARBA" id="ARBA00004123"/>
    </source>
</evidence>
<reference evidence="15 16" key="1">
    <citation type="submission" date="2016-08" db="EMBL/GenBank/DDBJ databases">
        <title>Genomes of anaerobic fungi encode conserved fungal cellulosomes for biomass hydrolysis.</title>
        <authorList>
            <consortium name="DOE Joint Genome Institute"/>
            <person name="Haitjema C.H."/>
            <person name="Gilmore S.P."/>
            <person name="Henske J.K."/>
            <person name="Solomon K.V."/>
            <person name="De Groot R."/>
            <person name="Kuo A."/>
            <person name="Mondo S.J."/>
            <person name="Salamov A.A."/>
            <person name="Labutti K."/>
            <person name="Zhao Z."/>
            <person name="Chiniquy J."/>
            <person name="Barry K."/>
            <person name="Brewer H.M."/>
            <person name="Purvine S.O."/>
            <person name="Wright A.T."/>
            <person name="Boxma B."/>
            <person name="Van Alen T."/>
            <person name="Hackstein J.H."/>
            <person name="Baker S.E."/>
            <person name="Grigoriev I.V."/>
            <person name="O'Malley M.A."/>
        </authorList>
    </citation>
    <scope>NUCLEOTIDE SEQUENCE [LARGE SCALE GENOMIC DNA]</scope>
    <source>
        <strain evidence="16">finn</strain>
    </source>
</reference>
<evidence type="ECO:0000256" key="4">
    <source>
        <dbReference type="ARBA" id="ARBA00022679"/>
    </source>
</evidence>
<evidence type="ECO:0000259" key="13">
    <source>
        <dbReference type="PROSITE" id="PS51044"/>
    </source>
</evidence>
<feature type="region of interest" description="Disordered" evidence="11">
    <location>
        <begin position="913"/>
        <end position="959"/>
    </location>
</feature>
<dbReference type="OrthoDB" id="28127at2759"/>
<keyword evidence="5" id="KW-0479">Metal-binding</keyword>
<evidence type="ECO:0000259" key="12">
    <source>
        <dbReference type="PROSITE" id="PS50800"/>
    </source>
</evidence>
<dbReference type="InterPro" id="IPR003034">
    <property type="entry name" value="SAP_dom"/>
</dbReference>
<reference evidence="15 16" key="2">
    <citation type="submission" date="2016-08" db="EMBL/GenBank/DDBJ databases">
        <title>Pervasive Adenine N6-methylation of Active Genes in Fungi.</title>
        <authorList>
            <consortium name="DOE Joint Genome Institute"/>
            <person name="Mondo S.J."/>
            <person name="Dannebaum R.O."/>
            <person name="Kuo R.C."/>
            <person name="Labutti K."/>
            <person name="Haridas S."/>
            <person name="Kuo A."/>
            <person name="Salamov A."/>
            <person name="Ahrendt S.R."/>
            <person name="Lipzen A."/>
            <person name="Sullivan W."/>
            <person name="Andreopoulos W.B."/>
            <person name="Clum A."/>
            <person name="Lindquist E."/>
            <person name="Daum C."/>
            <person name="Ramamoorthy G.K."/>
            <person name="Gryganskyi A."/>
            <person name="Culley D."/>
            <person name="Magnuson J.K."/>
            <person name="James T.Y."/>
            <person name="O'Malley M.A."/>
            <person name="Stajich J.E."/>
            <person name="Spatafora J.W."/>
            <person name="Visel A."/>
            <person name="Grigoriev I.V."/>
        </authorList>
    </citation>
    <scope>NUCLEOTIDE SEQUENCE [LARGE SCALE GENOMIC DNA]</scope>
    <source>
        <strain evidence="16">finn</strain>
    </source>
</reference>
<dbReference type="GO" id="GO:0005634">
    <property type="term" value="C:nucleus"/>
    <property type="evidence" value="ECO:0007669"/>
    <property type="project" value="UniProtKB-SubCell"/>
</dbReference>
<dbReference type="SUPFAM" id="SSF68906">
    <property type="entry name" value="SAP domain"/>
    <property type="match status" value="1"/>
</dbReference>
<feature type="domain" description="PINIT" evidence="14">
    <location>
        <begin position="84"/>
        <end position="253"/>
    </location>
</feature>
<evidence type="ECO:0000256" key="2">
    <source>
        <dbReference type="ARBA" id="ARBA00004718"/>
    </source>
</evidence>
<keyword evidence="8" id="KW-0862">Zinc</keyword>
<feature type="compositionally biased region" description="Polar residues" evidence="11">
    <location>
        <begin position="913"/>
        <end position="955"/>
    </location>
</feature>
<dbReference type="SUPFAM" id="SSF57850">
    <property type="entry name" value="RING/U-box"/>
    <property type="match status" value="1"/>
</dbReference>
<dbReference type="GO" id="GO:0016925">
    <property type="term" value="P:protein sumoylation"/>
    <property type="evidence" value="ECO:0007669"/>
    <property type="project" value="UniProtKB-UniPathway"/>
</dbReference>
<dbReference type="EMBL" id="MCFH01000030">
    <property type="protein sequence ID" value="ORX47652.1"/>
    <property type="molecule type" value="Genomic_DNA"/>
</dbReference>
<dbReference type="InterPro" id="IPR013083">
    <property type="entry name" value="Znf_RING/FYVE/PHD"/>
</dbReference>
<dbReference type="STRING" id="1754191.A0A1Y1V5D6"/>
<dbReference type="InterPro" id="IPR031141">
    <property type="entry name" value="SIZ1/2_SP-RING"/>
</dbReference>
<dbReference type="Gene3D" id="1.10.720.30">
    <property type="entry name" value="SAP domain"/>
    <property type="match status" value="1"/>
</dbReference>
<feature type="compositionally biased region" description="Low complexity" evidence="11">
    <location>
        <begin position="1338"/>
        <end position="1363"/>
    </location>
</feature>
<feature type="region of interest" description="Disordered" evidence="11">
    <location>
        <begin position="1328"/>
        <end position="1365"/>
    </location>
</feature>
<dbReference type="GO" id="GO:0008270">
    <property type="term" value="F:zinc ion binding"/>
    <property type="evidence" value="ECO:0007669"/>
    <property type="project" value="UniProtKB-KW"/>
</dbReference>
<dbReference type="InterPro" id="IPR038654">
    <property type="entry name" value="PINIT_sf"/>
</dbReference>
<comment type="similarity">
    <text evidence="3">Belongs to the PIAS family.</text>
</comment>
<evidence type="ECO:0000256" key="11">
    <source>
        <dbReference type="SAM" id="MobiDB-lite"/>
    </source>
</evidence>
<dbReference type="PROSITE" id="PS50800">
    <property type="entry name" value="SAP"/>
    <property type="match status" value="1"/>
</dbReference>
<evidence type="ECO:0000256" key="3">
    <source>
        <dbReference type="ARBA" id="ARBA00005383"/>
    </source>
</evidence>
<evidence type="ECO:0000256" key="6">
    <source>
        <dbReference type="ARBA" id="ARBA00022771"/>
    </source>
</evidence>
<dbReference type="Pfam" id="PF02037">
    <property type="entry name" value="SAP"/>
    <property type="match status" value="1"/>
</dbReference>
<dbReference type="InterPro" id="IPR036361">
    <property type="entry name" value="SAP_dom_sf"/>
</dbReference>
<dbReference type="Proteomes" id="UP000193719">
    <property type="component" value="Unassembled WGS sequence"/>
</dbReference>
<comment type="caution">
    <text evidence="15">The sequence shown here is derived from an EMBL/GenBank/DDBJ whole genome shotgun (WGS) entry which is preliminary data.</text>
</comment>
<feature type="compositionally biased region" description="Low complexity" evidence="11">
    <location>
        <begin position="436"/>
        <end position="456"/>
    </location>
</feature>
<keyword evidence="6 10" id="KW-0863">Zinc-finger</keyword>
<evidence type="ECO:0000259" key="14">
    <source>
        <dbReference type="PROSITE" id="PS51466"/>
    </source>
</evidence>
<keyword evidence="9" id="KW-0539">Nucleus</keyword>
<dbReference type="Pfam" id="PF14324">
    <property type="entry name" value="PINIT"/>
    <property type="match status" value="1"/>
</dbReference>
<dbReference type="GO" id="GO:0061665">
    <property type="term" value="F:SUMO ligase activity"/>
    <property type="evidence" value="ECO:0007669"/>
    <property type="project" value="TreeGrafter"/>
</dbReference>
<protein>
    <recommendedName>
        <fullName evidence="17">SAP domain-containing protein</fullName>
    </recommendedName>
</protein>
<evidence type="ECO:0008006" key="17">
    <source>
        <dbReference type="Google" id="ProtNLM"/>
    </source>
</evidence>
<feature type="compositionally biased region" description="Polar residues" evidence="11">
    <location>
        <begin position="1328"/>
        <end position="1337"/>
    </location>
</feature>
<evidence type="ECO:0000256" key="5">
    <source>
        <dbReference type="ARBA" id="ARBA00022723"/>
    </source>
</evidence>
<evidence type="ECO:0000256" key="8">
    <source>
        <dbReference type="ARBA" id="ARBA00022833"/>
    </source>
</evidence>
<dbReference type="PROSITE" id="PS51044">
    <property type="entry name" value="ZF_SP_RING"/>
    <property type="match status" value="1"/>
</dbReference>
<feature type="domain" description="SAP" evidence="12">
    <location>
        <begin position="13"/>
        <end position="47"/>
    </location>
</feature>
<sequence>MQTQVNNLLQLPFHHLKVADLRDILRSLGLKRSGNKDTLIENLKLYLRKIGQTSDIHSLTVVSQLLYRYLNKNTTIVEGITKTIDNIDKRKNKQLITQNQQPKDIYKDIVFVKTPFIKHIQTLYCGEVPHSLLIRFVLNEEQSYLFQNKNNDKYKILLYCASQHSAEESLKNKTDCPIQYPCNPVLRINELTVNGMDEVTRKHNKAWTTKPVDITHYCRKKKESNMNEIRFLSEFISSKWKDFVVKIIICEYITLQEAVNNIKKNYLSKEEILRQRLNLKKGSDDEIETTSSIVSLRCPISRARIKTPCRFKECTHVQCFDLTSYLQLNEKSPNWKCPVCNIRYTWKSLVMDGYIQDILNNVSMNVDSIVVEVNGTWHIDQTLEENLIIDEEIDEEEDLYFKKLEEEMKAGGSIIDLTSDDEVKTSQNSTHNSSIVSIISSPTPSTSQPITSISIPNHSVTPPSSSTGLPLNRKRTMGDLIAPRRKKVNGKSNSTSSNIITIDNTNRTVTPHIRPKILLSDSISQSSSTPISDVVKSTSKVMDISDVTDLTNLSNLSNITNLQDLTSLIDNSDPSKINGLISNIINLNNSSDLSNMNISNLSTASSLPTTTKGKKNVDLLPKTTKSNPYLVGLSNLTGLSQNLSSSQLALSLSQDMNYDVIVSSVNDANTSSSTSNSSSHQPTLTAQIQTTLPGKANNTSADAVSNLSVLNASTNLNTNIALNKADPKVKINIKPADLSETLDKTSNTNITGLSTSNLISSLANPTTSSNSILDFHSLTNSPLSNLSTLPISSSINPSTITSDNLGVQPGSLDLFSSNSLLSNLTSSPSVLKSKSSITIPASISSISNNSSIKKSKSYSSPILLPQRRKDEEILRPNLLKSALLNHSIAPASAKSSSITSPFFSATTPKVKSLSLNNSPRMSPRMNSPRINSRPTSLSAQSSPILGVNRTPTKYKNITPKPVKTTSSFDFNTLSQLGSFNQYLSLLSSMNRTRSNNPVSSATLTNPFINSLLPFGTPPDPSSLLYYQSLNSLASRDSLLNTNLSQLATPPPIPSLCDPSILSALQTAQSTSSNSNVASSLNPYLGSDLTNPFALALVTSIAPTTTSSASKTLPEATSKINMTATTTSVDEIPKSLSTPLLSSDLMDTDTSAILSDSFNVSNNDNNKHPSDTNINDISTDANALLNSLNAGLSSSSSITNSISSLNIPISLDGEKNNISSATKINNISISKESTLPTTLSASSAMADTNVGTASSTVPIINTNTASADLMQNLNMNLYLNQLFDMSGLSTTSTPDPNLYSLMMANPAMTNALATSTDITSQLNLLNTLRSSGTVNPLPSTTTTTTKSTTSNTTTDSSSNQTKSSPNLSIPFVNLPFL</sequence>
<comment type="subcellular location">
    <subcellularLocation>
        <location evidence="1">Nucleus</location>
    </subcellularLocation>
</comment>
<evidence type="ECO:0000256" key="9">
    <source>
        <dbReference type="ARBA" id="ARBA00023242"/>
    </source>
</evidence>